<gene>
    <name evidence="3" type="ORF">PIGHUM_02289</name>
</gene>
<dbReference type="PROSITE" id="PS51257">
    <property type="entry name" value="PROKAR_LIPOPROTEIN"/>
    <property type="match status" value="1"/>
</dbReference>
<dbReference type="RefSeq" id="WP_124079721.1">
    <property type="nucleotide sequence ID" value="NZ_UWPJ01000017.1"/>
</dbReference>
<evidence type="ECO:0000313" key="3">
    <source>
        <dbReference type="EMBL" id="VCU70222.1"/>
    </source>
</evidence>
<feature type="chain" id="PRO_5018050079" description="Lipoprotein" evidence="2">
    <location>
        <begin position="27"/>
        <end position="357"/>
    </location>
</feature>
<proteinExistence type="predicted"/>
<sequence>MHHQLKLTCGLSLAALLAACGGGSGAVQPPSTALTADQIRQYSAHSVFAGLELPVPSTLLTMAVLSYAQDPDEGSLECDSGTATGEYIDVDESGTVSAGDKVNFTFNQCEASGDSEFSPTGDAMDFKFDGKLHAVITEYDLPMLARAAATPAHFMANVSKASKAAPISAHVGVKLQYEQLQIMEDEKLDGTMRTRLSITVPDLDVLARQAAPDDSPSIVIAHSQESGEELKVSYSEAGKNYALTISEFRSEDNLSCNPDASCDDDSDDDSDDDAVQHRFTTLQFTNKGSDYALGSSFEYRMRLAEPLVPFSSGTVLTETSGETITTTFSTVNQQPMVAIKSTGGAAWSGDLDKYTDD</sequence>
<feature type="region of interest" description="Disordered" evidence="1">
    <location>
        <begin position="254"/>
        <end position="273"/>
    </location>
</feature>
<dbReference type="Proteomes" id="UP000277294">
    <property type="component" value="Unassembled WGS sequence"/>
</dbReference>
<evidence type="ECO:0000256" key="1">
    <source>
        <dbReference type="SAM" id="MobiDB-lite"/>
    </source>
</evidence>
<keyword evidence="2" id="KW-0732">Signal</keyword>
<organism evidence="3 4">
    <name type="scientific">Pigmentiphaga humi</name>
    <dbReference type="NCBI Taxonomy" id="2478468"/>
    <lineage>
        <taxon>Bacteria</taxon>
        <taxon>Pseudomonadati</taxon>
        <taxon>Pseudomonadota</taxon>
        <taxon>Betaproteobacteria</taxon>
        <taxon>Burkholderiales</taxon>
        <taxon>Alcaligenaceae</taxon>
        <taxon>Pigmentiphaga</taxon>
    </lineage>
</organism>
<name>A0A3P4B2D5_9BURK</name>
<feature type="compositionally biased region" description="Acidic residues" evidence="1">
    <location>
        <begin position="261"/>
        <end position="273"/>
    </location>
</feature>
<evidence type="ECO:0008006" key="5">
    <source>
        <dbReference type="Google" id="ProtNLM"/>
    </source>
</evidence>
<dbReference type="EMBL" id="UWPJ01000017">
    <property type="protein sequence ID" value="VCU70222.1"/>
    <property type="molecule type" value="Genomic_DNA"/>
</dbReference>
<reference evidence="3 4" key="1">
    <citation type="submission" date="2018-10" db="EMBL/GenBank/DDBJ databases">
        <authorList>
            <person name="Criscuolo A."/>
        </authorList>
    </citation>
    <scope>NUCLEOTIDE SEQUENCE [LARGE SCALE GENOMIC DNA]</scope>
    <source>
        <strain evidence="3">DnA1</strain>
    </source>
</reference>
<dbReference type="AlphaFoldDB" id="A0A3P4B2D5"/>
<evidence type="ECO:0000256" key="2">
    <source>
        <dbReference type="SAM" id="SignalP"/>
    </source>
</evidence>
<protein>
    <recommendedName>
        <fullName evidence="5">Lipoprotein</fullName>
    </recommendedName>
</protein>
<keyword evidence="4" id="KW-1185">Reference proteome</keyword>
<accession>A0A3P4B2D5</accession>
<feature type="signal peptide" evidence="2">
    <location>
        <begin position="1"/>
        <end position="26"/>
    </location>
</feature>
<evidence type="ECO:0000313" key="4">
    <source>
        <dbReference type="Proteomes" id="UP000277294"/>
    </source>
</evidence>